<dbReference type="EC" id="2.7.4.16" evidence="2"/>
<dbReference type="RefSeq" id="WP_167220335.1">
    <property type="nucleotide sequence ID" value="NZ_JAAQPH010000001.1"/>
</dbReference>
<feature type="binding site" evidence="2">
    <location>
        <position position="124"/>
    </location>
    <ligand>
        <name>Mg(2+)</name>
        <dbReference type="ChEBI" id="CHEBI:18420"/>
        <label>1</label>
    </ligand>
</feature>
<dbReference type="GO" id="GO:0009030">
    <property type="term" value="F:thiamine-phosphate kinase activity"/>
    <property type="evidence" value="ECO:0007669"/>
    <property type="project" value="UniProtKB-UniRule"/>
</dbReference>
<accession>A0A967C1T9</accession>
<keyword evidence="2" id="KW-0067">ATP-binding</keyword>
<evidence type="ECO:0000313" key="5">
    <source>
        <dbReference type="EMBL" id="NIA67043.1"/>
    </source>
</evidence>
<dbReference type="SUPFAM" id="SSF56042">
    <property type="entry name" value="PurM C-terminal domain-like"/>
    <property type="match status" value="1"/>
</dbReference>
<dbReference type="InterPro" id="IPR006283">
    <property type="entry name" value="ThiL-like"/>
</dbReference>
<dbReference type="InterPro" id="IPR016188">
    <property type="entry name" value="PurM-like_N"/>
</dbReference>
<comment type="caution">
    <text evidence="5">The sequence shown here is derived from an EMBL/GenBank/DDBJ whole genome shotgun (WGS) entry which is preliminary data.</text>
</comment>
<feature type="binding site" evidence="2">
    <location>
        <position position="46"/>
    </location>
    <ligand>
        <name>Mg(2+)</name>
        <dbReference type="ChEBI" id="CHEBI:18420"/>
        <label>4</label>
    </ligand>
</feature>
<dbReference type="CDD" id="cd02194">
    <property type="entry name" value="ThiL"/>
    <property type="match status" value="1"/>
</dbReference>
<dbReference type="NCBIfam" id="TIGR01379">
    <property type="entry name" value="thiL"/>
    <property type="match status" value="1"/>
</dbReference>
<feature type="binding site" evidence="2">
    <location>
        <position position="48"/>
    </location>
    <ligand>
        <name>Mg(2+)</name>
        <dbReference type="ChEBI" id="CHEBI:18420"/>
        <label>2</label>
    </ligand>
</feature>
<feature type="binding site" evidence="2">
    <location>
        <position position="220"/>
    </location>
    <ligand>
        <name>ATP</name>
        <dbReference type="ChEBI" id="CHEBI:30616"/>
    </ligand>
</feature>
<feature type="binding site" evidence="2">
    <location>
        <position position="270"/>
    </location>
    <ligand>
        <name>substrate</name>
    </ligand>
</feature>
<dbReference type="PANTHER" id="PTHR30270">
    <property type="entry name" value="THIAMINE-MONOPHOSPHATE KINASE"/>
    <property type="match status" value="1"/>
</dbReference>
<feature type="binding site" evidence="2">
    <location>
        <position position="221"/>
    </location>
    <ligand>
        <name>Mg(2+)</name>
        <dbReference type="ChEBI" id="CHEBI:18420"/>
        <label>5</label>
    </ligand>
</feature>
<keyword evidence="6" id="KW-1185">Reference proteome</keyword>
<feature type="domain" description="PurM-like C-terminal" evidence="4">
    <location>
        <begin position="155"/>
        <end position="309"/>
    </location>
</feature>
<feature type="binding site" evidence="2">
    <location>
        <position position="76"/>
    </location>
    <ligand>
        <name>Mg(2+)</name>
        <dbReference type="ChEBI" id="CHEBI:18420"/>
        <label>4</label>
    </ligand>
</feature>
<dbReference type="PIRSF" id="PIRSF005303">
    <property type="entry name" value="Thiam_monoph_kin"/>
    <property type="match status" value="1"/>
</dbReference>
<dbReference type="InterPro" id="IPR036921">
    <property type="entry name" value="PurM-like_N_sf"/>
</dbReference>
<evidence type="ECO:0000259" key="4">
    <source>
        <dbReference type="Pfam" id="PF02769"/>
    </source>
</evidence>
<dbReference type="Pfam" id="PF02769">
    <property type="entry name" value="AIRS_C"/>
    <property type="match status" value="1"/>
</dbReference>
<feature type="domain" description="PurM-like N-terminal" evidence="3">
    <location>
        <begin position="30"/>
        <end position="142"/>
    </location>
</feature>
<dbReference type="AlphaFoldDB" id="A0A967C1T9"/>
<dbReference type="GO" id="GO:0005524">
    <property type="term" value="F:ATP binding"/>
    <property type="evidence" value="ECO:0007669"/>
    <property type="project" value="UniProtKB-UniRule"/>
</dbReference>
<feature type="binding site" evidence="2">
    <location>
        <position position="76"/>
    </location>
    <ligand>
        <name>Mg(2+)</name>
        <dbReference type="ChEBI" id="CHEBI:18420"/>
        <label>3</label>
    </ligand>
</feature>
<dbReference type="PANTHER" id="PTHR30270:SF0">
    <property type="entry name" value="THIAMINE-MONOPHOSPHATE KINASE"/>
    <property type="match status" value="1"/>
</dbReference>
<comment type="miscellaneous">
    <text evidence="2">Reaction mechanism of ThiL seems to utilize a direct, inline transfer of the gamma-phosphate of ATP to TMP rather than a phosphorylated enzyme intermediate.</text>
</comment>
<feature type="binding site" evidence="2">
    <location>
        <position position="150"/>
    </location>
    <ligand>
        <name>ATP</name>
        <dbReference type="ChEBI" id="CHEBI:30616"/>
    </ligand>
</feature>
<keyword evidence="2" id="KW-0547">Nucleotide-binding</keyword>
<dbReference type="EMBL" id="JAAQPH010000001">
    <property type="protein sequence ID" value="NIA67043.1"/>
    <property type="molecule type" value="Genomic_DNA"/>
</dbReference>
<evidence type="ECO:0000256" key="1">
    <source>
        <dbReference type="ARBA" id="ARBA00022977"/>
    </source>
</evidence>
<comment type="function">
    <text evidence="2">Catalyzes the ATP-dependent phosphorylation of thiamine-monophosphate (TMP) to form thiamine-pyrophosphate (TPP), the active form of vitamin B1.</text>
</comment>
<comment type="caution">
    <text evidence="2">Lacks conserved residue(s) required for the propagation of feature annotation.</text>
</comment>
<dbReference type="GO" id="GO:0009228">
    <property type="term" value="P:thiamine biosynthetic process"/>
    <property type="evidence" value="ECO:0007669"/>
    <property type="project" value="UniProtKB-KW"/>
</dbReference>
<feature type="binding site" evidence="2">
    <location>
        <position position="218"/>
    </location>
    <ligand>
        <name>Mg(2+)</name>
        <dbReference type="ChEBI" id="CHEBI:18420"/>
        <label>3</label>
    </ligand>
</feature>
<feature type="binding site" evidence="2">
    <location>
        <begin position="123"/>
        <end position="124"/>
    </location>
    <ligand>
        <name>ATP</name>
        <dbReference type="ChEBI" id="CHEBI:30616"/>
    </ligand>
</feature>
<gene>
    <name evidence="2 5" type="primary">thiL</name>
    <name evidence="5" type="ORF">HBA54_00380</name>
</gene>
<name>A0A967C1T9_9PROT</name>
<keyword evidence="2 5" id="KW-0418">Kinase</keyword>
<dbReference type="SUPFAM" id="SSF55326">
    <property type="entry name" value="PurM N-terminal domain-like"/>
    <property type="match status" value="1"/>
</dbReference>
<proteinExistence type="inferred from homology"/>
<keyword evidence="2" id="KW-0479">Metal-binding</keyword>
<dbReference type="GO" id="GO:0009229">
    <property type="term" value="P:thiamine diphosphate biosynthetic process"/>
    <property type="evidence" value="ECO:0007669"/>
    <property type="project" value="UniProtKB-UniRule"/>
</dbReference>
<comment type="pathway">
    <text evidence="2">Cofactor biosynthesis; thiamine diphosphate biosynthesis; thiamine diphosphate from thiamine phosphate: step 1/1.</text>
</comment>
<feature type="binding site" evidence="2">
    <location>
        <position position="55"/>
    </location>
    <ligand>
        <name>substrate</name>
    </ligand>
</feature>
<comment type="similarity">
    <text evidence="2">Belongs to the thiamine-monophosphate kinase family.</text>
</comment>
<keyword evidence="2" id="KW-0460">Magnesium</keyword>
<sequence>MPRIAGEFALIERYLAPLSVPSEGAFGLKNDAAVLDIAAGDRLVATVDSLVAGRHFLPDDPPDSVARKLLRVSLSDLAAMGAEPVSYLLAASWPLDIEEEWIAVFCQGLAADQATFGVTLVGGDTTATPGPMTLTVTAFGRVRGTRVLDRASLHPGDDLYVSGTVGDAFLGLRYLQGGIDGLTKTARERLAERYRCPEPRVALGQALLERGLATAALDVSDGLAADLGHLLTASGVGAVLRLQDIPLSGPAEEGLALLGEPPEVVLSGGDDYELLFAAAPERLAEIADLSRELSLPITRIGEVCVEAGLSLLDAEQNPVALKSTGWTHF</sequence>
<reference evidence="5" key="1">
    <citation type="submission" date="2020-03" db="EMBL/GenBank/DDBJ databases">
        <title>Genome of Pelagibius litoralis DSM 21314T.</title>
        <authorList>
            <person name="Wang G."/>
        </authorList>
    </citation>
    <scope>NUCLEOTIDE SEQUENCE</scope>
    <source>
        <strain evidence="5">DSM 21314</strain>
    </source>
</reference>
<keyword evidence="1 2" id="KW-0784">Thiamine biosynthesis</keyword>
<feature type="binding site" evidence="2">
    <location>
        <position position="31"/>
    </location>
    <ligand>
        <name>Mg(2+)</name>
        <dbReference type="ChEBI" id="CHEBI:18420"/>
        <label>3</label>
    </ligand>
</feature>
<organism evidence="5 6">
    <name type="scientific">Pelagibius litoralis</name>
    <dbReference type="NCBI Taxonomy" id="374515"/>
    <lineage>
        <taxon>Bacteria</taxon>
        <taxon>Pseudomonadati</taxon>
        <taxon>Pseudomonadota</taxon>
        <taxon>Alphaproteobacteria</taxon>
        <taxon>Rhodospirillales</taxon>
        <taxon>Rhodovibrionaceae</taxon>
        <taxon>Pelagibius</taxon>
    </lineage>
</organism>
<dbReference type="Pfam" id="PF00586">
    <property type="entry name" value="AIRS"/>
    <property type="match status" value="1"/>
</dbReference>
<dbReference type="InterPro" id="IPR010918">
    <property type="entry name" value="PurM-like_C_dom"/>
</dbReference>
<protein>
    <recommendedName>
        <fullName evidence="2">Thiamine-monophosphate kinase</fullName>
        <shortName evidence="2">TMP kinase</shortName>
        <shortName evidence="2">Thiamine-phosphate kinase</shortName>
        <ecNumber evidence="2">2.7.4.16</ecNumber>
    </recommendedName>
</protein>
<keyword evidence="2 5" id="KW-0808">Transferase</keyword>
<dbReference type="Gene3D" id="3.30.1330.10">
    <property type="entry name" value="PurM-like, N-terminal domain"/>
    <property type="match status" value="1"/>
</dbReference>
<feature type="binding site" evidence="2">
    <location>
        <position position="31"/>
    </location>
    <ligand>
        <name>Mg(2+)</name>
        <dbReference type="ChEBI" id="CHEBI:18420"/>
        <label>4</label>
    </ligand>
</feature>
<feature type="binding site" evidence="2">
    <location>
        <position position="76"/>
    </location>
    <ligand>
        <name>Mg(2+)</name>
        <dbReference type="ChEBI" id="CHEBI:18420"/>
        <label>2</label>
    </ligand>
</feature>
<comment type="catalytic activity">
    <reaction evidence="2">
        <text>thiamine phosphate + ATP = thiamine diphosphate + ADP</text>
        <dbReference type="Rhea" id="RHEA:15913"/>
        <dbReference type="ChEBI" id="CHEBI:30616"/>
        <dbReference type="ChEBI" id="CHEBI:37575"/>
        <dbReference type="ChEBI" id="CHEBI:58937"/>
        <dbReference type="ChEBI" id="CHEBI:456216"/>
        <dbReference type="EC" id="2.7.4.16"/>
    </reaction>
</comment>
<evidence type="ECO:0000313" key="6">
    <source>
        <dbReference type="Proteomes" id="UP000761264"/>
    </source>
</evidence>
<dbReference type="GO" id="GO:0000287">
    <property type="term" value="F:magnesium ion binding"/>
    <property type="evidence" value="ECO:0007669"/>
    <property type="project" value="UniProtKB-UniRule"/>
</dbReference>
<feature type="binding site" evidence="2">
    <location>
        <position position="48"/>
    </location>
    <ligand>
        <name>Mg(2+)</name>
        <dbReference type="ChEBI" id="CHEBI:18420"/>
        <label>1</label>
    </ligand>
</feature>
<feature type="binding site" evidence="2">
    <location>
        <position position="326"/>
    </location>
    <ligand>
        <name>substrate</name>
    </ligand>
</feature>
<dbReference type="HAMAP" id="MF_02128">
    <property type="entry name" value="TMP_kinase"/>
    <property type="match status" value="1"/>
</dbReference>
<dbReference type="Gene3D" id="3.90.650.10">
    <property type="entry name" value="PurM-like C-terminal domain"/>
    <property type="match status" value="1"/>
</dbReference>
<evidence type="ECO:0000256" key="2">
    <source>
        <dbReference type="HAMAP-Rule" id="MF_02128"/>
    </source>
</evidence>
<evidence type="ECO:0000259" key="3">
    <source>
        <dbReference type="Pfam" id="PF00586"/>
    </source>
</evidence>
<dbReference type="Proteomes" id="UP000761264">
    <property type="component" value="Unassembled WGS sequence"/>
</dbReference>
<dbReference type="InterPro" id="IPR036676">
    <property type="entry name" value="PurM-like_C_sf"/>
</dbReference>